<organism evidence="1 2">
    <name type="scientific">Methylocella tundrae</name>
    <dbReference type="NCBI Taxonomy" id="227605"/>
    <lineage>
        <taxon>Bacteria</taxon>
        <taxon>Pseudomonadati</taxon>
        <taxon>Pseudomonadota</taxon>
        <taxon>Alphaproteobacteria</taxon>
        <taxon>Hyphomicrobiales</taxon>
        <taxon>Beijerinckiaceae</taxon>
        <taxon>Methylocella</taxon>
    </lineage>
</organism>
<proteinExistence type="predicted"/>
<protein>
    <submittedName>
        <fullName evidence="1">Uncharacterized protein</fullName>
    </submittedName>
</protein>
<accession>A0A4U8Z2U0</accession>
<evidence type="ECO:0000313" key="1">
    <source>
        <dbReference type="EMBL" id="VFU09734.1"/>
    </source>
</evidence>
<dbReference type="Proteomes" id="UP000294360">
    <property type="component" value="Chromosome"/>
</dbReference>
<dbReference type="KEGG" id="mtun:MTUNDRAET4_2847"/>
<gene>
    <name evidence="1" type="ORF">MTUNDRAET4_2847</name>
</gene>
<dbReference type="AlphaFoldDB" id="A0A4U8Z2U0"/>
<dbReference type="EMBL" id="LR536450">
    <property type="protein sequence ID" value="VFU09734.1"/>
    <property type="molecule type" value="Genomic_DNA"/>
</dbReference>
<reference evidence="1 2" key="1">
    <citation type="submission" date="2019-03" db="EMBL/GenBank/DDBJ databases">
        <authorList>
            <person name="Kox A.R. M."/>
        </authorList>
    </citation>
    <scope>NUCLEOTIDE SEQUENCE [LARGE SCALE GENOMIC DNA]</scope>
    <source>
        <strain evidence="1">MTUNDRAET4 annotated genome</strain>
    </source>
</reference>
<evidence type="ECO:0000313" key="2">
    <source>
        <dbReference type="Proteomes" id="UP000294360"/>
    </source>
</evidence>
<sequence length="83" mass="9217">MQVRHRRAETVARAFWSMARCWKLLWRCLSSPHSIALANGIYQAAPYQPDPSAAQYAQLSIDTVCGRIAGSAFRLIPKPFPGG</sequence>
<name>A0A4U8Z2U0_METTU</name>